<feature type="signal peptide" evidence="2">
    <location>
        <begin position="1"/>
        <end position="22"/>
    </location>
</feature>
<dbReference type="RefSeq" id="WP_187709143.1">
    <property type="nucleotide sequence ID" value="NZ_CP178916.1"/>
</dbReference>
<dbReference type="InterPro" id="IPR019554">
    <property type="entry name" value="Soluble_ligand-bd"/>
</dbReference>
<dbReference type="InterPro" id="IPR049712">
    <property type="entry name" value="Poly_export"/>
</dbReference>
<evidence type="ECO:0000256" key="1">
    <source>
        <dbReference type="ARBA" id="ARBA00022729"/>
    </source>
</evidence>
<gene>
    <name evidence="5" type="ORF">H9L14_02785</name>
</gene>
<evidence type="ECO:0000313" key="6">
    <source>
        <dbReference type="Proteomes" id="UP000516105"/>
    </source>
</evidence>
<keyword evidence="6" id="KW-1185">Reference proteome</keyword>
<accession>A0ABX6T960</accession>
<evidence type="ECO:0000313" key="5">
    <source>
        <dbReference type="EMBL" id="QNP46190.1"/>
    </source>
</evidence>
<keyword evidence="1 2" id="KW-0732">Signal</keyword>
<proteinExistence type="predicted"/>
<evidence type="ECO:0000256" key="2">
    <source>
        <dbReference type="SAM" id="SignalP"/>
    </source>
</evidence>
<feature type="domain" description="Soluble ligand binding" evidence="4">
    <location>
        <begin position="114"/>
        <end position="163"/>
    </location>
</feature>
<dbReference type="Pfam" id="PF10531">
    <property type="entry name" value="SLBB"/>
    <property type="match status" value="1"/>
</dbReference>
<feature type="domain" description="Polysaccharide export protein N-terminal" evidence="3">
    <location>
        <begin position="30"/>
        <end position="107"/>
    </location>
</feature>
<dbReference type="Gene3D" id="3.10.560.10">
    <property type="entry name" value="Outer membrane lipoprotein wza domain like"/>
    <property type="match status" value="1"/>
</dbReference>
<evidence type="ECO:0000259" key="4">
    <source>
        <dbReference type="Pfam" id="PF10531"/>
    </source>
</evidence>
<protein>
    <submittedName>
        <fullName evidence="5">Polysaccharide biosynthesis/export family protein</fullName>
    </submittedName>
</protein>
<reference evidence="5 6" key="1">
    <citation type="submission" date="2020-08" db="EMBL/GenBank/DDBJ databases">
        <title>Genome sequence of Sphingomonas sediminicola KACC 15039T.</title>
        <authorList>
            <person name="Hyun D.-W."/>
            <person name="Bae J.-W."/>
        </authorList>
    </citation>
    <scope>NUCLEOTIDE SEQUENCE [LARGE SCALE GENOMIC DNA]</scope>
    <source>
        <strain evidence="5 6">KACC 15039</strain>
    </source>
</reference>
<dbReference type="Proteomes" id="UP000516105">
    <property type="component" value="Chromosome"/>
</dbReference>
<feature type="chain" id="PRO_5045423162" evidence="2">
    <location>
        <begin position="23"/>
        <end position="198"/>
    </location>
</feature>
<dbReference type="PANTHER" id="PTHR33619">
    <property type="entry name" value="POLYSACCHARIDE EXPORT PROTEIN GFCE-RELATED"/>
    <property type="match status" value="1"/>
</dbReference>
<name>A0ABX6T960_9SPHN</name>
<dbReference type="InterPro" id="IPR003715">
    <property type="entry name" value="Poly_export_N"/>
</dbReference>
<dbReference type="PANTHER" id="PTHR33619:SF3">
    <property type="entry name" value="POLYSACCHARIDE EXPORT PROTEIN GFCE-RELATED"/>
    <property type="match status" value="1"/>
</dbReference>
<dbReference type="Pfam" id="PF02563">
    <property type="entry name" value="Poly_export"/>
    <property type="match status" value="1"/>
</dbReference>
<dbReference type="EMBL" id="CP060782">
    <property type="protein sequence ID" value="QNP46190.1"/>
    <property type="molecule type" value="Genomic_DNA"/>
</dbReference>
<evidence type="ECO:0000259" key="3">
    <source>
        <dbReference type="Pfam" id="PF02563"/>
    </source>
</evidence>
<organism evidence="5 6">
    <name type="scientific">Sphingomonas sediminicola</name>
    <dbReference type="NCBI Taxonomy" id="386874"/>
    <lineage>
        <taxon>Bacteria</taxon>
        <taxon>Pseudomonadati</taxon>
        <taxon>Pseudomonadota</taxon>
        <taxon>Alphaproteobacteria</taxon>
        <taxon>Sphingomonadales</taxon>
        <taxon>Sphingomonadaceae</taxon>
        <taxon>Sphingomonas</taxon>
    </lineage>
</organism>
<sequence length="198" mass="20989">MRSRTGTIIGTLFALGSAAASAQQSLPATPAGPAYRINPGDEIEVMVWGEDRLQRTVRVLPDGSFAFPLVGQVMAGGQLPSDLERYITAALRPQYRGVVPQVTVSVKNPSGYQFSVVGKVRSPGTFTPGRYVNALEAISIAGGPTEFAQVGDISILRKNGQTMETLHSRLGAALKGNLPRFPQNDIPSIQSGDTLVVP</sequence>